<comment type="caution">
    <text evidence="1">The sequence shown here is derived from an EMBL/GenBank/DDBJ whole genome shotgun (WGS) entry which is preliminary data.</text>
</comment>
<name>A0A2W7QQT8_9BACT</name>
<reference evidence="1 2" key="1">
    <citation type="submission" date="2018-06" db="EMBL/GenBank/DDBJ databases">
        <title>Genomic Encyclopedia of Archaeal and Bacterial Type Strains, Phase II (KMG-II): from individual species to whole genera.</title>
        <authorList>
            <person name="Goeker M."/>
        </authorList>
    </citation>
    <scope>NUCLEOTIDE SEQUENCE [LARGE SCALE GENOMIC DNA]</scope>
    <source>
        <strain evidence="1 2">DSM 19830</strain>
    </source>
</reference>
<evidence type="ECO:0000313" key="1">
    <source>
        <dbReference type="EMBL" id="PZX49626.1"/>
    </source>
</evidence>
<dbReference type="Proteomes" id="UP000248882">
    <property type="component" value="Unassembled WGS sequence"/>
</dbReference>
<evidence type="ECO:0000313" key="2">
    <source>
        <dbReference type="Proteomes" id="UP000248882"/>
    </source>
</evidence>
<dbReference type="Pfam" id="PF13376">
    <property type="entry name" value="OmdA"/>
    <property type="match status" value="1"/>
</dbReference>
<dbReference type="OrthoDB" id="9796999at2"/>
<keyword evidence="2" id="KW-1185">Reference proteome</keyword>
<dbReference type="AlphaFoldDB" id="A0A2W7QQT8"/>
<dbReference type="EMBL" id="QKZT01000014">
    <property type="protein sequence ID" value="PZX49626.1"/>
    <property type="molecule type" value="Genomic_DNA"/>
</dbReference>
<organism evidence="1 2">
    <name type="scientific">Algoriphagus chordae</name>
    <dbReference type="NCBI Taxonomy" id="237019"/>
    <lineage>
        <taxon>Bacteria</taxon>
        <taxon>Pseudomonadati</taxon>
        <taxon>Bacteroidota</taxon>
        <taxon>Cytophagia</taxon>
        <taxon>Cytophagales</taxon>
        <taxon>Cyclobacteriaceae</taxon>
        <taxon>Algoriphagus</taxon>
    </lineage>
</organism>
<gene>
    <name evidence="1" type="ORF">LV85_03069</name>
</gene>
<protein>
    <submittedName>
        <fullName evidence="1">Uncharacterized protein YdeI (YjbR/CyaY-like superfamily)</fullName>
    </submittedName>
</protein>
<dbReference type="RefSeq" id="WP_111320955.1">
    <property type="nucleotide sequence ID" value="NZ_QKZT01000014.1"/>
</dbReference>
<accession>A0A2W7QQT8</accession>
<sequence length="193" mass="22646">MSNIQADNFCPTNREDWREWLAQNHVSKESIWLIYYKTSSKNFNLSWTDAVEEALCFGWIDSVRKTLDEERSIQYFSKRKKNSTWSKINKDKIEFLIENGLMTQAGLNCVEIAKKNGSWTILDSVEALIIPDDLNAEFSKHPGAKEYFESLSKSRQKIQLSWIVLAKRDETRQKRIKEIAEYAGQELIPKQFR</sequence>
<proteinExistence type="predicted"/>